<dbReference type="GO" id="GO:1990071">
    <property type="term" value="C:TRAPPII protein complex"/>
    <property type="evidence" value="ECO:0007669"/>
    <property type="project" value="InterPro"/>
</dbReference>
<dbReference type="AlphaFoldDB" id="A0AB34KJM8"/>
<dbReference type="PANTHER" id="PTHR28159">
    <property type="entry name" value="TRAFFICKING PROTEIN PARTICLE COMPLEX II-SPECIFIC SUBUNIT 65"/>
    <property type="match status" value="1"/>
</dbReference>
<accession>A0AB34KJM8</accession>
<dbReference type="EMBL" id="JAAQHG020000020">
    <property type="protein sequence ID" value="KAL1585252.1"/>
    <property type="molecule type" value="Genomic_DNA"/>
</dbReference>
<protein>
    <recommendedName>
        <fullName evidence="2">Trafficking protein particle complex II-specific subunit 65 IgD3 domain-containing protein</fullName>
    </recommendedName>
</protein>
<gene>
    <name evidence="3" type="ORF">WHR41_05785</name>
</gene>
<feature type="region of interest" description="Disordered" evidence="1">
    <location>
        <begin position="366"/>
        <end position="389"/>
    </location>
</feature>
<dbReference type="GO" id="GO:0005802">
    <property type="term" value="C:trans-Golgi network"/>
    <property type="evidence" value="ECO:0007669"/>
    <property type="project" value="TreeGrafter"/>
</dbReference>
<dbReference type="Proteomes" id="UP000803884">
    <property type="component" value="Unassembled WGS sequence"/>
</dbReference>
<sequence length="536" mass="59012">MDVKAEFEAFSKGAYVDVLLPSTGDFDAAALLRNGNPEEVRRAQTRKHLFFDEKSCFQIVLRTPISEDAVRKLLPYLDLTISAHATNAVPDGAGNSAAASGKHDIASTKTLATDNVELVSLGEHSYVVWKPVLHLVRPRIRLQRPAVYFTANVNVNGSPATVTSTTKTQYLPSFEPLPANVLESLHHDPSLGASGRQIHVSENRVTKVSPPSSQLEDFARPMRGATKRAFPTVPAFFMRMGYSAMADSVIASLHVEISPLVTGFLKIDDVRFEIQGMDVESLNGAVWPQRSHAGDEVVLLYRIDKSAPAAASPTKTMDLAMITMKATASFDENSRVEIETQWQTQVDMSHSTKTMPYKWSRPLSAGYGAHRRKASQSSSSRPSMHDISQMSSKEGEIIFTFTAPPTTKQNSDVTIHVQCVNRSNRTRKFALVTAQRRRSSTTIKPRFEKRLSSNDTAVTASTHHSNLQETTGQKVLTLTPDVRIGPLTAGACFETTLRYRTTSAGILNFGTIRLIDLESRQTLDIAELPDVISLEQ</sequence>
<dbReference type="PANTHER" id="PTHR28159:SF1">
    <property type="entry name" value="TRAFFICKING PROTEIN PARTICLE COMPLEX II-SPECIFIC SUBUNIT 65"/>
    <property type="match status" value="1"/>
</dbReference>
<evidence type="ECO:0000313" key="4">
    <source>
        <dbReference type="Proteomes" id="UP000803884"/>
    </source>
</evidence>
<name>A0AB34KJM8_9PEZI</name>
<keyword evidence="4" id="KW-1185">Reference proteome</keyword>
<dbReference type="Pfam" id="PF12735">
    <property type="entry name" value="IgD3_Trs65"/>
    <property type="match status" value="1"/>
</dbReference>
<comment type="caution">
    <text evidence="3">The sequence shown here is derived from an EMBL/GenBank/DDBJ whole genome shotgun (WGS) entry which is preliminary data.</text>
</comment>
<dbReference type="InterPro" id="IPR055420">
    <property type="entry name" value="IgD3_Trs65"/>
</dbReference>
<evidence type="ECO:0000256" key="1">
    <source>
        <dbReference type="SAM" id="MobiDB-lite"/>
    </source>
</evidence>
<feature type="domain" description="Trafficking protein particle complex II-specific subunit 65 IgD3" evidence="2">
    <location>
        <begin position="382"/>
        <end position="532"/>
    </location>
</feature>
<proteinExistence type="predicted"/>
<organism evidence="3 4">
    <name type="scientific">Cladosporium halotolerans</name>
    <dbReference type="NCBI Taxonomy" id="1052096"/>
    <lineage>
        <taxon>Eukaryota</taxon>
        <taxon>Fungi</taxon>
        <taxon>Dikarya</taxon>
        <taxon>Ascomycota</taxon>
        <taxon>Pezizomycotina</taxon>
        <taxon>Dothideomycetes</taxon>
        <taxon>Dothideomycetidae</taxon>
        <taxon>Cladosporiales</taxon>
        <taxon>Cladosporiaceae</taxon>
        <taxon>Cladosporium</taxon>
    </lineage>
</organism>
<evidence type="ECO:0000313" key="3">
    <source>
        <dbReference type="EMBL" id="KAL1585252.1"/>
    </source>
</evidence>
<evidence type="ECO:0000259" key="2">
    <source>
        <dbReference type="Pfam" id="PF12735"/>
    </source>
</evidence>
<dbReference type="RefSeq" id="XP_069228358.1">
    <property type="nucleotide sequence ID" value="XM_069374390.1"/>
</dbReference>
<dbReference type="InterPro" id="IPR024662">
    <property type="entry name" value="Trs65"/>
</dbReference>
<dbReference type="GeneID" id="96007228"/>
<reference evidence="3 4" key="1">
    <citation type="journal article" date="2020" name="Microbiol. Resour. Announc.">
        <title>Draft Genome Sequence of a Cladosporium Species Isolated from the Mesophotic Ascidian Didemnum maculosum.</title>
        <authorList>
            <person name="Gioti A."/>
            <person name="Siaperas R."/>
            <person name="Nikolaivits E."/>
            <person name="Le Goff G."/>
            <person name="Ouazzani J."/>
            <person name="Kotoulas G."/>
            <person name="Topakas E."/>
        </authorList>
    </citation>
    <scope>NUCLEOTIDE SEQUENCE [LARGE SCALE GENOMIC DNA]</scope>
    <source>
        <strain evidence="3 4">TM138-S3</strain>
    </source>
</reference>
<dbReference type="GO" id="GO:0006891">
    <property type="term" value="P:intra-Golgi vesicle-mediated transport"/>
    <property type="evidence" value="ECO:0007669"/>
    <property type="project" value="InterPro"/>
</dbReference>